<dbReference type="OrthoDB" id="413699at2759"/>
<dbReference type="InterPro" id="IPR018487">
    <property type="entry name" value="Hemopexin-like_repeat"/>
</dbReference>
<dbReference type="PROSITE" id="PS00024">
    <property type="entry name" value="HEMOPEXIN"/>
    <property type="match status" value="1"/>
</dbReference>
<dbReference type="GO" id="GO:0005615">
    <property type="term" value="C:extracellular space"/>
    <property type="evidence" value="ECO:0007669"/>
    <property type="project" value="TreeGrafter"/>
</dbReference>
<reference evidence="3" key="1">
    <citation type="journal article" date="2004" name="Nature">
        <title>Genome duplication in the teleost fish Tetraodon nigroviridis reveals the early vertebrate proto-karyotype.</title>
        <authorList>
            <person name="Jaillon O."/>
            <person name="Aury J.-M."/>
            <person name="Brunet F."/>
            <person name="Petit J.-L."/>
            <person name="Stange-Thomann N."/>
            <person name="Mauceli E."/>
            <person name="Bouneau L."/>
            <person name="Fischer C."/>
            <person name="Ozouf-Costaz C."/>
            <person name="Bernot A."/>
            <person name="Nicaud S."/>
            <person name="Jaffe D."/>
            <person name="Fisher S."/>
            <person name="Lutfalla G."/>
            <person name="Dossat C."/>
            <person name="Segurens B."/>
            <person name="Dasilva C."/>
            <person name="Salanoubat M."/>
            <person name="Levy M."/>
            <person name="Boudet N."/>
            <person name="Castellano S."/>
            <person name="Anthouard V."/>
            <person name="Jubin C."/>
            <person name="Castelli V."/>
            <person name="Katinka M."/>
            <person name="Vacherie B."/>
            <person name="Biemont C."/>
            <person name="Skalli Z."/>
            <person name="Cattolico L."/>
            <person name="Poulain J."/>
            <person name="De Berardinis V."/>
            <person name="Cruaud C."/>
            <person name="Duprat S."/>
            <person name="Brottier P."/>
            <person name="Coutanceau J.-P."/>
            <person name="Gouzy J."/>
            <person name="Parra G."/>
            <person name="Lardier G."/>
            <person name="Chapple C."/>
            <person name="McKernan K.J."/>
            <person name="McEwan P."/>
            <person name="Bosak S."/>
            <person name="Kellis M."/>
            <person name="Volff J.-N."/>
            <person name="Guigo R."/>
            <person name="Zody M.C."/>
            <person name="Mesirov J."/>
            <person name="Lindblad-Toh K."/>
            <person name="Birren B."/>
            <person name="Nusbaum C."/>
            <person name="Kahn D."/>
            <person name="Robinson-Rechavi M."/>
            <person name="Laudet V."/>
            <person name="Schachter V."/>
            <person name="Quetier F."/>
            <person name="Saurin W."/>
            <person name="Scarpelli C."/>
            <person name="Wincker P."/>
            <person name="Lander E.S."/>
            <person name="Weissenbach J."/>
            <person name="Roest Crollius H."/>
        </authorList>
    </citation>
    <scope>NUCLEOTIDE SEQUENCE [LARGE SCALE GENOMIC DNA]</scope>
</reference>
<organism evidence="3">
    <name type="scientific">Tetraodon nigroviridis</name>
    <name type="common">Spotted green pufferfish</name>
    <name type="synonym">Chelonodon nigroviridis</name>
    <dbReference type="NCBI Taxonomy" id="99883"/>
    <lineage>
        <taxon>Eukaryota</taxon>
        <taxon>Metazoa</taxon>
        <taxon>Chordata</taxon>
        <taxon>Craniata</taxon>
        <taxon>Vertebrata</taxon>
        <taxon>Euteleostomi</taxon>
        <taxon>Actinopterygii</taxon>
        <taxon>Neopterygii</taxon>
        <taxon>Teleostei</taxon>
        <taxon>Neoteleostei</taxon>
        <taxon>Acanthomorphata</taxon>
        <taxon>Eupercaria</taxon>
        <taxon>Tetraodontiformes</taxon>
        <taxon>Tetradontoidea</taxon>
        <taxon>Tetraodontidae</taxon>
        <taxon>Tetraodon</taxon>
    </lineage>
</organism>
<gene>
    <name evidence="3" type="ORF">GSTENG00033627001</name>
</gene>
<dbReference type="PANTHER" id="PTHR22917:SF1">
    <property type="entry name" value="PROTEOGLYCAN 4"/>
    <property type="match status" value="1"/>
</dbReference>
<sequence>SNDRDLCSGRPVSGVTTLRNGTMVVFRGQRSGSTGYLRVFSEFLTWQGCLSGHYFWVLDRNKVPGEAQGITQVWGVPSPIDTVFTRCNCQGKTYLFKGNQYWRFDNGVVDPGYPKAIQVGFDGLRGHITAALSVPQHRQRRESVYFFKRGGVVQKYSYRFTPSPTCGTQPKINIYANRNRLARQAAGISMSSVQVVYLKSCDVRSLSPNLGPAINIRASWRGFPTAVTAAVSVPNKQEPDGYKYYAFSRGES</sequence>
<feature type="non-terminal residue" evidence="3">
    <location>
        <position position="252"/>
    </location>
</feature>
<evidence type="ECO:0000256" key="2">
    <source>
        <dbReference type="PROSITE-ProRule" id="PRU01011"/>
    </source>
</evidence>
<accession>Q4RJ18</accession>
<proteinExistence type="predicted"/>
<feature type="non-terminal residue" evidence="3">
    <location>
        <position position="1"/>
    </location>
</feature>
<dbReference type="InterPro" id="IPR036375">
    <property type="entry name" value="Hemopexin-like_dom_sf"/>
</dbReference>
<keyword evidence="1" id="KW-0732">Signal</keyword>
<evidence type="ECO:0000256" key="1">
    <source>
        <dbReference type="ARBA" id="ARBA00022729"/>
    </source>
</evidence>
<dbReference type="PROSITE" id="PS51642">
    <property type="entry name" value="HEMOPEXIN_2"/>
    <property type="match status" value="1"/>
</dbReference>
<feature type="repeat" description="Hemopexin" evidence="2">
    <location>
        <begin position="77"/>
        <end position="124"/>
    </location>
</feature>
<reference evidence="3" key="2">
    <citation type="submission" date="2004-02" db="EMBL/GenBank/DDBJ databases">
        <authorList>
            <consortium name="Genoscope"/>
            <consortium name="Whitehead Institute Centre for Genome Research"/>
        </authorList>
    </citation>
    <scope>NUCLEOTIDE SEQUENCE</scope>
</reference>
<protein>
    <submittedName>
        <fullName evidence="3">(spotted green pufferfish) hypothetical protein</fullName>
    </submittedName>
</protein>
<dbReference type="Pfam" id="PF00045">
    <property type="entry name" value="Hemopexin"/>
    <property type="match status" value="1"/>
</dbReference>
<dbReference type="SUPFAM" id="SSF50923">
    <property type="entry name" value="Hemopexin-like domain"/>
    <property type="match status" value="1"/>
</dbReference>
<name>Q4RJ18_TETNG</name>
<evidence type="ECO:0000313" key="3">
    <source>
        <dbReference type="EMBL" id="CAG11614.1"/>
    </source>
</evidence>
<dbReference type="SMART" id="SM00120">
    <property type="entry name" value="HX"/>
    <property type="match status" value="2"/>
</dbReference>
<comment type="caution">
    <text evidence="3">The sequence shown here is derived from an EMBL/GenBank/DDBJ whole genome shotgun (WGS) entry which is preliminary data.</text>
</comment>
<dbReference type="InterPro" id="IPR018486">
    <property type="entry name" value="Hemopexin_CS"/>
</dbReference>
<dbReference type="EMBL" id="CAAE01015039">
    <property type="protein sequence ID" value="CAG11614.1"/>
    <property type="molecule type" value="Genomic_DNA"/>
</dbReference>
<dbReference type="AlphaFoldDB" id="Q4RJ18"/>
<dbReference type="KEGG" id="tng:GSTEN00033627G001"/>
<dbReference type="InterPro" id="IPR051298">
    <property type="entry name" value="Heme_transport/Cell_adhesion"/>
</dbReference>
<dbReference type="PANTHER" id="PTHR22917">
    <property type="entry name" value="HEMOPEXIN DOMAIN-CONTAINING PROTEIN"/>
    <property type="match status" value="1"/>
</dbReference>
<dbReference type="Gene3D" id="2.110.10.10">
    <property type="entry name" value="Hemopexin-like domain"/>
    <property type="match status" value="1"/>
</dbReference>